<comment type="caution">
    <text evidence="2">The sequence shown here is derived from an EMBL/GenBank/DDBJ whole genome shotgun (WGS) entry which is preliminary data.</text>
</comment>
<name>A0A0F2M3C8_SPOSC</name>
<evidence type="ECO:0000313" key="2">
    <source>
        <dbReference type="EMBL" id="KJR84182.1"/>
    </source>
</evidence>
<dbReference type="GeneID" id="27671776"/>
<dbReference type="Proteomes" id="UP000033710">
    <property type="component" value="Unassembled WGS sequence"/>
</dbReference>
<accession>A0A0F2M3C8</accession>
<sequence>MSGWLNAVERGKDHPRNEWNDHEYYGQENPENQLRCTRSGINLTSGFIVAKVIDDSVDAVDEVRQHKAHVGHDEDDVKCVHHVGGGGKRSFGRRGRRNTKKRGWQMQEEIQDNAKEDATMDVLAEELTQEEENLPGRPRDLIDKSEKYLALLACVIIEAYQYALLVVWK</sequence>
<gene>
    <name evidence="2" type="ORF">SPSK_09932</name>
</gene>
<dbReference type="RefSeq" id="XP_016586858.1">
    <property type="nucleotide sequence ID" value="XM_016736499.1"/>
</dbReference>
<dbReference type="AlphaFoldDB" id="A0A0F2M3C8"/>
<reference evidence="2 3" key="2">
    <citation type="journal article" date="2015" name="Eukaryot. Cell">
        <title>Asexual propagation of a virulent clone complex in a human and feline outbreak of sporotrichosis.</title>
        <authorList>
            <person name="Teixeira Mde M."/>
            <person name="Rodrigues A.M."/>
            <person name="Tsui C.K."/>
            <person name="de Almeida L.G."/>
            <person name="Van Diepeningen A.D."/>
            <person name="van den Ende B.G."/>
            <person name="Fernandes G.F."/>
            <person name="Kano R."/>
            <person name="Hamelin R.C."/>
            <person name="Lopes-Bezerra L.M."/>
            <person name="Vasconcelos A.T."/>
            <person name="de Hoog S."/>
            <person name="de Camargo Z.P."/>
            <person name="Felipe M.S."/>
        </authorList>
    </citation>
    <scope>NUCLEOTIDE SEQUENCE [LARGE SCALE GENOMIC DNA]</scope>
    <source>
        <strain evidence="2 3">1099-18</strain>
    </source>
</reference>
<dbReference type="KEGG" id="ssck:SPSK_09932"/>
<dbReference type="EMBL" id="AXCR01000007">
    <property type="protein sequence ID" value="KJR84182.1"/>
    <property type="molecule type" value="Genomic_DNA"/>
</dbReference>
<protein>
    <submittedName>
        <fullName evidence="2">Uncharacterized protein</fullName>
    </submittedName>
</protein>
<dbReference type="VEuPathDB" id="FungiDB:SPSK_09932"/>
<organism evidence="2 3">
    <name type="scientific">Sporothrix schenckii 1099-18</name>
    <dbReference type="NCBI Taxonomy" id="1397361"/>
    <lineage>
        <taxon>Eukaryota</taxon>
        <taxon>Fungi</taxon>
        <taxon>Dikarya</taxon>
        <taxon>Ascomycota</taxon>
        <taxon>Pezizomycotina</taxon>
        <taxon>Sordariomycetes</taxon>
        <taxon>Sordariomycetidae</taxon>
        <taxon>Ophiostomatales</taxon>
        <taxon>Ophiostomataceae</taxon>
        <taxon>Sporothrix</taxon>
    </lineage>
</organism>
<evidence type="ECO:0000313" key="3">
    <source>
        <dbReference type="Proteomes" id="UP000033710"/>
    </source>
</evidence>
<feature type="compositionally biased region" description="Basic and acidic residues" evidence="1">
    <location>
        <begin position="9"/>
        <end position="21"/>
    </location>
</feature>
<evidence type="ECO:0000256" key="1">
    <source>
        <dbReference type="SAM" id="MobiDB-lite"/>
    </source>
</evidence>
<proteinExistence type="predicted"/>
<feature type="region of interest" description="Disordered" evidence="1">
    <location>
        <begin position="1"/>
        <end position="21"/>
    </location>
</feature>
<reference evidence="2 3" key="1">
    <citation type="journal article" date="2014" name="BMC Genomics">
        <title>Comparative genomics of the major fungal agents of human and animal Sporotrichosis: Sporothrix schenckii and Sporothrix brasiliensis.</title>
        <authorList>
            <person name="Teixeira M.M."/>
            <person name="de Almeida L.G."/>
            <person name="Kubitschek-Barreira P."/>
            <person name="Alves F.L."/>
            <person name="Kioshima E.S."/>
            <person name="Abadio A.K."/>
            <person name="Fernandes L."/>
            <person name="Derengowski L.S."/>
            <person name="Ferreira K.S."/>
            <person name="Souza R.C."/>
            <person name="Ruiz J.C."/>
            <person name="de Andrade N.C."/>
            <person name="Paes H.C."/>
            <person name="Nicola A.M."/>
            <person name="Albuquerque P."/>
            <person name="Gerber A.L."/>
            <person name="Martins V.P."/>
            <person name="Peconick L.D."/>
            <person name="Neto A.V."/>
            <person name="Chaucanez C.B."/>
            <person name="Silva P.A."/>
            <person name="Cunha O.L."/>
            <person name="de Oliveira F.F."/>
            <person name="dos Santos T.C."/>
            <person name="Barros A.L."/>
            <person name="Soares M.A."/>
            <person name="de Oliveira L.M."/>
            <person name="Marini M.M."/>
            <person name="Villalobos-Duno H."/>
            <person name="Cunha M.M."/>
            <person name="de Hoog S."/>
            <person name="da Silveira J.F."/>
            <person name="Henrissat B."/>
            <person name="Nino-Vega G.A."/>
            <person name="Cisalpino P.S."/>
            <person name="Mora-Montes H.M."/>
            <person name="Almeida S.R."/>
            <person name="Stajich J.E."/>
            <person name="Lopes-Bezerra L.M."/>
            <person name="Vasconcelos A.T."/>
            <person name="Felipe M.S."/>
        </authorList>
    </citation>
    <scope>NUCLEOTIDE SEQUENCE [LARGE SCALE GENOMIC DNA]</scope>
    <source>
        <strain evidence="2 3">1099-18</strain>
    </source>
</reference>